<dbReference type="EMBL" id="JXTI01000132">
    <property type="protein sequence ID" value="KWX12173.1"/>
    <property type="molecule type" value="Genomic_DNA"/>
</dbReference>
<dbReference type="OrthoDB" id="10257580at2759"/>
<accession>A0A132NPY8</accession>
<feature type="compositionally biased region" description="Polar residues" evidence="1">
    <location>
        <begin position="48"/>
        <end position="57"/>
    </location>
</feature>
<dbReference type="AlphaFoldDB" id="A0A132NPY8"/>
<comment type="caution">
    <text evidence="2">The sequence shown here is derived from an EMBL/GenBank/DDBJ whole genome shotgun (WGS) entry which is preliminary data.</text>
</comment>
<name>A0A132NPY8_GIAIN</name>
<reference evidence="2 3" key="1">
    <citation type="journal article" date="2015" name="Mol. Biochem. Parasitol.">
        <title>Identification of polymorphic genes for use in assemblage B genotyping assays through comparative genomics of multiple assemblage B Giardia duodenalis isolates.</title>
        <authorList>
            <person name="Wielinga C."/>
            <person name="Thompson R.C."/>
            <person name="Monis P."/>
            <person name="Ryan U."/>
        </authorList>
    </citation>
    <scope>NUCLEOTIDE SEQUENCE [LARGE SCALE GENOMIC DNA]</scope>
    <source>
        <strain evidence="2 3">BAH15c1</strain>
    </source>
</reference>
<feature type="region of interest" description="Disordered" evidence="1">
    <location>
        <begin position="1"/>
        <end position="57"/>
    </location>
</feature>
<feature type="region of interest" description="Disordered" evidence="1">
    <location>
        <begin position="71"/>
        <end position="96"/>
    </location>
</feature>
<evidence type="ECO:0000313" key="2">
    <source>
        <dbReference type="EMBL" id="KWX12173.1"/>
    </source>
</evidence>
<gene>
    <name evidence="2" type="ORF">QR46_3867</name>
</gene>
<evidence type="ECO:0000256" key="1">
    <source>
        <dbReference type="SAM" id="MobiDB-lite"/>
    </source>
</evidence>
<dbReference type="Proteomes" id="UP000070089">
    <property type="component" value="Unassembled WGS sequence"/>
</dbReference>
<protein>
    <submittedName>
        <fullName evidence="2">Uncharacterized protein</fullName>
    </submittedName>
</protein>
<organism evidence="2 3">
    <name type="scientific">Giardia duodenalis assemblage B</name>
    <dbReference type="NCBI Taxonomy" id="1394984"/>
    <lineage>
        <taxon>Eukaryota</taxon>
        <taxon>Metamonada</taxon>
        <taxon>Diplomonadida</taxon>
        <taxon>Hexamitidae</taxon>
        <taxon>Giardiinae</taxon>
        <taxon>Giardia</taxon>
    </lineage>
</organism>
<feature type="region of interest" description="Disordered" evidence="1">
    <location>
        <begin position="177"/>
        <end position="216"/>
    </location>
</feature>
<dbReference type="VEuPathDB" id="GiardiaDB:QR46_3867"/>
<sequence>MSRKRSFILDPIPVPQSSPEIARPPSRGAGSSKCGLPAITQGPRLKRSSSALTNSMRSTQDKVPNIVVTSKDSHDITTPVNSRNTSNPLYSSTPASSSLRRRVAHCVQGVDLLVTSPNASAIETDPGLQPESIPVVNNSVKEVKNEVSLDVSALTLETTPGIPILDQLTGVTTVPFRDESVSSTRPCDDDNSSDENHDEMRKYSVQQASYGPTESEAGYVPRKACYLSLEKATTKDSNTTSIGQILAESIAEKKNTIQIESYFTKQIAPPIYKTHRPAERKVKPLTPQLIIDKDGMAVDNGKQGGHSIKMPERQILIRTSPPFKRLVQTPYGDFITKFECPSFNVTRYSTLSRLRWMSYQISHFDNNLNPDQKMQPAIPNIFCFQSEIYRVLKEKLSTSDPNSSKKFVFSTEELKSILNGFESYYKEFDSLPKPIVIPQEYAQVCDNSSTDKYGDNKALMFDQTQFQDDKFRYHVDLLGDQFGFNALRCPAPIEELLHNEDLAIADADKTTESIERTRIALSTESCEKPKPDKHMAALIREHHKIDLFNPKLITSSDTYTIMDTRCKIEASLEAGYLRLDSSIAGSPLPEGSVSISQLMGHGISIVEVERSTATSIYRSGSVFSSIRAS</sequence>
<evidence type="ECO:0000313" key="3">
    <source>
        <dbReference type="Proteomes" id="UP000070089"/>
    </source>
</evidence>
<proteinExistence type="predicted"/>